<dbReference type="Proteomes" id="UP000501690">
    <property type="component" value="Linkage Group LG6"/>
</dbReference>
<evidence type="ECO:0000256" key="1">
    <source>
        <dbReference type="SAM" id="MobiDB-lite"/>
    </source>
</evidence>
<dbReference type="EMBL" id="CP039350">
    <property type="protein sequence ID" value="QCD96610.1"/>
    <property type="molecule type" value="Genomic_DNA"/>
</dbReference>
<gene>
    <name evidence="2" type="ORF">DEO72_LG6g1317</name>
</gene>
<feature type="region of interest" description="Disordered" evidence="1">
    <location>
        <begin position="1"/>
        <end position="72"/>
    </location>
</feature>
<evidence type="ECO:0000313" key="3">
    <source>
        <dbReference type="Proteomes" id="UP000501690"/>
    </source>
</evidence>
<evidence type="ECO:0000313" key="2">
    <source>
        <dbReference type="EMBL" id="QCD96610.1"/>
    </source>
</evidence>
<sequence length="72" mass="8076">MPQTHVTHDTQPDQGHFPKNVSGARPPSTPKPRAEPRALRAPPRARMLAGHDHHQTPWVEYQVPDTKTPKTS</sequence>
<proteinExistence type="predicted"/>
<accession>A0A4D6M7E5</accession>
<reference evidence="2 3" key="1">
    <citation type="submission" date="2019-04" db="EMBL/GenBank/DDBJ databases">
        <title>An improved genome assembly and genetic linkage map for asparagus bean, Vigna unguiculata ssp. sesquipedialis.</title>
        <authorList>
            <person name="Xia Q."/>
            <person name="Zhang R."/>
            <person name="Dong Y."/>
        </authorList>
    </citation>
    <scope>NUCLEOTIDE SEQUENCE [LARGE SCALE GENOMIC DNA]</scope>
    <source>
        <tissue evidence="2">Leaf</tissue>
    </source>
</reference>
<dbReference type="AlphaFoldDB" id="A0A4D6M7E5"/>
<feature type="compositionally biased region" description="Low complexity" evidence="1">
    <location>
        <begin position="39"/>
        <end position="48"/>
    </location>
</feature>
<organism evidence="2 3">
    <name type="scientific">Vigna unguiculata</name>
    <name type="common">Cowpea</name>
    <dbReference type="NCBI Taxonomy" id="3917"/>
    <lineage>
        <taxon>Eukaryota</taxon>
        <taxon>Viridiplantae</taxon>
        <taxon>Streptophyta</taxon>
        <taxon>Embryophyta</taxon>
        <taxon>Tracheophyta</taxon>
        <taxon>Spermatophyta</taxon>
        <taxon>Magnoliopsida</taxon>
        <taxon>eudicotyledons</taxon>
        <taxon>Gunneridae</taxon>
        <taxon>Pentapetalae</taxon>
        <taxon>rosids</taxon>
        <taxon>fabids</taxon>
        <taxon>Fabales</taxon>
        <taxon>Fabaceae</taxon>
        <taxon>Papilionoideae</taxon>
        <taxon>50 kb inversion clade</taxon>
        <taxon>NPAAA clade</taxon>
        <taxon>indigoferoid/millettioid clade</taxon>
        <taxon>Phaseoleae</taxon>
        <taxon>Vigna</taxon>
    </lineage>
</organism>
<protein>
    <submittedName>
        <fullName evidence="2">Uncharacterized protein</fullName>
    </submittedName>
</protein>
<keyword evidence="3" id="KW-1185">Reference proteome</keyword>
<feature type="compositionally biased region" description="Basic and acidic residues" evidence="1">
    <location>
        <begin position="1"/>
        <end position="11"/>
    </location>
</feature>
<name>A0A4D6M7E5_VIGUN</name>